<sequence>MIFAESPVAAMMSGRCEQLAPLDAEFYYAPRPITQLPLSMFMRKELDPALQKAVGEMIEVLMERGFIAKFYRDSRLEVPPCRRQAAQRQRGAVEASQLESLQGFFLAWLAGLLLSAAALLAECRWHRTGR</sequence>
<comment type="caution">
    <text evidence="2">The sequence shown here is derived from an EMBL/GenBank/DDBJ whole genome shotgun (WGS) entry which is preliminary data.</text>
</comment>
<gene>
    <name evidence="2" type="ORF">V5799_006906</name>
</gene>
<keyword evidence="1" id="KW-0812">Transmembrane</keyword>
<keyword evidence="3" id="KW-1185">Reference proteome</keyword>
<evidence type="ECO:0000256" key="1">
    <source>
        <dbReference type="SAM" id="Phobius"/>
    </source>
</evidence>
<dbReference type="Proteomes" id="UP001321473">
    <property type="component" value="Unassembled WGS sequence"/>
</dbReference>
<name>A0AAQ4DV28_AMBAM</name>
<protein>
    <submittedName>
        <fullName evidence="2">Uncharacterized protein</fullName>
    </submittedName>
</protein>
<reference evidence="2 3" key="1">
    <citation type="journal article" date="2023" name="Arcadia Sci">
        <title>De novo assembly of a long-read Amblyomma americanum tick genome.</title>
        <authorList>
            <person name="Chou S."/>
            <person name="Poskanzer K.E."/>
            <person name="Rollins M."/>
            <person name="Thuy-Boun P.S."/>
        </authorList>
    </citation>
    <scope>NUCLEOTIDE SEQUENCE [LARGE SCALE GENOMIC DNA]</scope>
    <source>
        <strain evidence="2">F_SG_1</strain>
        <tissue evidence="2">Salivary glands</tissue>
    </source>
</reference>
<accession>A0AAQ4DV28</accession>
<keyword evidence="1" id="KW-1133">Transmembrane helix</keyword>
<proteinExistence type="predicted"/>
<dbReference type="AlphaFoldDB" id="A0AAQ4DV28"/>
<evidence type="ECO:0000313" key="3">
    <source>
        <dbReference type="Proteomes" id="UP001321473"/>
    </source>
</evidence>
<feature type="transmembrane region" description="Helical" evidence="1">
    <location>
        <begin position="103"/>
        <end position="121"/>
    </location>
</feature>
<dbReference type="EMBL" id="JARKHS020026460">
    <property type="protein sequence ID" value="KAK8766318.1"/>
    <property type="molecule type" value="Genomic_DNA"/>
</dbReference>
<evidence type="ECO:0000313" key="2">
    <source>
        <dbReference type="EMBL" id="KAK8766318.1"/>
    </source>
</evidence>
<organism evidence="2 3">
    <name type="scientific">Amblyomma americanum</name>
    <name type="common">Lone star tick</name>
    <dbReference type="NCBI Taxonomy" id="6943"/>
    <lineage>
        <taxon>Eukaryota</taxon>
        <taxon>Metazoa</taxon>
        <taxon>Ecdysozoa</taxon>
        <taxon>Arthropoda</taxon>
        <taxon>Chelicerata</taxon>
        <taxon>Arachnida</taxon>
        <taxon>Acari</taxon>
        <taxon>Parasitiformes</taxon>
        <taxon>Ixodida</taxon>
        <taxon>Ixodoidea</taxon>
        <taxon>Ixodidae</taxon>
        <taxon>Amblyomminae</taxon>
        <taxon>Amblyomma</taxon>
    </lineage>
</organism>
<keyword evidence="1" id="KW-0472">Membrane</keyword>